<organism evidence="2 3">
    <name type="scientific">Victivallis vadensis</name>
    <dbReference type="NCBI Taxonomy" id="172901"/>
    <lineage>
        <taxon>Bacteria</taxon>
        <taxon>Pseudomonadati</taxon>
        <taxon>Lentisphaerota</taxon>
        <taxon>Lentisphaeria</taxon>
        <taxon>Victivallales</taxon>
        <taxon>Victivallaceae</taxon>
        <taxon>Victivallis</taxon>
    </lineage>
</organism>
<protein>
    <submittedName>
        <fullName evidence="2">Type II secretion system protein</fullName>
    </submittedName>
</protein>
<comment type="caution">
    <text evidence="2">The sequence shown here is derived from an EMBL/GenBank/DDBJ whole genome shotgun (WGS) entry which is preliminary data.</text>
</comment>
<evidence type="ECO:0000313" key="2">
    <source>
        <dbReference type="EMBL" id="NMD87396.1"/>
    </source>
</evidence>
<name>A0A848B3G7_9BACT</name>
<keyword evidence="1" id="KW-1133">Transmembrane helix</keyword>
<reference evidence="2 3" key="1">
    <citation type="submission" date="2020-04" db="EMBL/GenBank/DDBJ databases">
        <authorList>
            <person name="Hitch T.C.A."/>
            <person name="Wylensek D."/>
            <person name="Clavel T."/>
        </authorList>
    </citation>
    <scope>NUCLEOTIDE SEQUENCE [LARGE SCALE GENOMIC DNA]</scope>
    <source>
        <strain evidence="2 3">COR2-253-APC-1A</strain>
    </source>
</reference>
<dbReference type="NCBIfam" id="TIGR02532">
    <property type="entry name" value="IV_pilin_GFxxxE"/>
    <property type="match status" value="1"/>
</dbReference>
<accession>A0A848B3G7</accession>
<feature type="transmembrane region" description="Helical" evidence="1">
    <location>
        <begin position="21"/>
        <end position="43"/>
    </location>
</feature>
<evidence type="ECO:0000313" key="3">
    <source>
        <dbReference type="Proteomes" id="UP000576225"/>
    </source>
</evidence>
<proteinExistence type="predicted"/>
<keyword evidence="1" id="KW-0812">Transmembrane</keyword>
<evidence type="ECO:0000256" key="1">
    <source>
        <dbReference type="SAM" id="Phobius"/>
    </source>
</evidence>
<dbReference type="InterPro" id="IPR045584">
    <property type="entry name" value="Pilin-like"/>
</dbReference>
<dbReference type="Proteomes" id="UP000576225">
    <property type="component" value="Unassembled WGS sequence"/>
</dbReference>
<dbReference type="AlphaFoldDB" id="A0A848B3G7"/>
<dbReference type="Gene3D" id="3.30.700.10">
    <property type="entry name" value="Glycoprotein, Type 4 Pilin"/>
    <property type="match status" value="1"/>
</dbReference>
<dbReference type="SUPFAM" id="SSF54523">
    <property type="entry name" value="Pili subunits"/>
    <property type="match status" value="1"/>
</dbReference>
<dbReference type="EMBL" id="JABAEW010000023">
    <property type="protein sequence ID" value="NMD87396.1"/>
    <property type="molecule type" value="Genomic_DNA"/>
</dbReference>
<dbReference type="PANTHER" id="PTHR30093">
    <property type="entry name" value="GENERAL SECRETION PATHWAY PROTEIN G"/>
    <property type="match status" value="1"/>
</dbReference>
<gene>
    <name evidence="2" type="ORF">HF882_12455</name>
</gene>
<sequence>MNPNTSKGTIPMKTFRRYSFTLIELLVVIAIIAILAGMLLPALNKARDTAQGAKCLSSIKQVWNFGLLYANDNNDWFVPWEVRNAENTENLRWHRNPAFRSYAGLAKREWDDALYPRTFVCPLATVGEQNGFIDLAYVYGMVHNGGDPCKPGNTNTSSTMFKLTKVKRHSEKVCMADATAAAQINMYNSTPEPFWKKGNEMGREDPPGENVAYRHGSQQNANVAFFDGHASPRRHNTLNWKVDSPTNRTTTIWFPYDKVLW</sequence>
<dbReference type="InterPro" id="IPR012902">
    <property type="entry name" value="N_methyl_site"/>
</dbReference>
<keyword evidence="1" id="KW-0472">Membrane</keyword>
<dbReference type="Pfam" id="PF07963">
    <property type="entry name" value="N_methyl"/>
    <property type="match status" value="1"/>
</dbReference>